<dbReference type="PANTHER" id="PTHR43072:SF23">
    <property type="entry name" value="UPF0039 PROTEIN C11D3.02C"/>
    <property type="match status" value="1"/>
</dbReference>
<evidence type="ECO:0000256" key="2">
    <source>
        <dbReference type="ARBA" id="ARBA00023315"/>
    </source>
</evidence>
<dbReference type="Gene3D" id="3.40.630.30">
    <property type="match status" value="1"/>
</dbReference>
<feature type="domain" description="N-acetyltransferase" evidence="3">
    <location>
        <begin position="9"/>
        <end position="168"/>
    </location>
</feature>
<keyword evidence="1 4" id="KW-0808">Transferase</keyword>
<evidence type="ECO:0000313" key="4">
    <source>
        <dbReference type="EMBL" id="RKR30083.1"/>
    </source>
</evidence>
<name>A0A495FLH1_9MICC</name>
<reference evidence="4 5" key="1">
    <citation type="submission" date="2018-10" db="EMBL/GenBank/DDBJ databases">
        <title>Genomic Encyclopedia of Type Strains, Phase IV (KMG-IV): sequencing the most valuable type-strain genomes for metagenomic binning, comparative biology and taxonomic classification.</title>
        <authorList>
            <person name="Goeker M."/>
        </authorList>
    </citation>
    <scope>NUCLEOTIDE SEQUENCE [LARGE SCALE GENOMIC DNA]</scope>
    <source>
        <strain evidence="4 5">DSM 25586</strain>
    </source>
</reference>
<keyword evidence="2" id="KW-0012">Acyltransferase</keyword>
<protein>
    <submittedName>
        <fullName evidence="4">Phosphinothricin acetyltransferase</fullName>
    </submittedName>
</protein>
<dbReference type="EMBL" id="RBIR01000001">
    <property type="protein sequence ID" value="RKR30083.1"/>
    <property type="molecule type" value="Genomic_DNA"/>
</dbReference>
<sequence>MIGQNSPAAAIRPMRDDDWPAVRRIYREGIDTGHATFETEPPEWEYFDGSRLPDHRLVAETETGLVVGWAAVSAVSSRPAYAGVVEHSIYVSGQARGLGVGTALLKTLTVSTELAGIWTIQASVFPENQASLKLHLAQGFRIVGRRERISRSTHGPRPGQWRDTLLIERRSAAI</sequence>
<evidence type="ECO:0000313" key="5">
    <source>
        <dbReference type="Proteomes" id="UP000276055"/>
    </source>
</evidence>
<proteinExistence type="predicted"/>
<gene>
    <name evidence="4" type="ORF">C8D78_0402</name>
</gene>
<dbReference type="CDD" id="cd04301">
    <property type="entry name" value="NAT_SF"/>
    <property type="match status" value="1"/>
</dbReference>
<accession>A0A495FLH1</accession>
<dbReference type="InterPro" id="IPR000182">
    <property type="entry name" value="GNAT_dom"/>
</dbReference>
<dbReference type="SUPFAM" id="SSF55729">
    <property type="entry name" value="Acyl-CoA N-acyltransferases (Nat)"/>
    <property type="match status" value="1"/>
</dbReference>
<dbReference type="Proteomes" id="UP000276055">
    <property type="component" value="Unassembled WGS sequence"/>
</dbReference>
<dbReference type="PANTHER" id="PTHR43072">
    <property type="entry name" value="N-ACETYLTRANSFERASE"/>
    <property type="match status" value="1"/>
</dbReference>
<evidence type="ECO:0000259" key="3">
    <source>
        <dbReference type="PROSITE" id="PS51186"/>
    </source>
</evidence>
<evidence type="ECO:0000256" key="1">
    <source>
        <dbReference type="ARBA" id="ARBA00022679"/>
    </source>
</evidence>
<dbReference type="AlphaFoldDB" id="A0A495FLH1"/>
<dbReference type="GO" id="GO:0016747">
    <property type="term" value="F:acyltransferase activity, transferring groups other than amino-acyl groups"/>
    <property type="evidence" value="ECO:0007669"/>
    <property type="project" value="InterPro"/>
</dbReference>
<organism evidence="4 5">
    <name type="scientific">Arthrobacter oryzae</name>
    <dbReference type="NCBI Taxonomy" id="409290"/>
    <lineage>
        <taxon>Bacteria</taxon>
        <taxon>Bacillati</taxon>
        <taxon>Actinomycetota</taxon>
        <taxon>Actinomycetes</taxon>
        <taxon>Micrococcales</taxon>
        <taxon>Micrococcaceae</taxon>
        <taxon>Arthrobacter</taxon>
    </lineage>
</organism>
<comment type="caution">
    <text evidence="4">The sequence shown here is derived from an EMBL/GenBank/DDBJ whole genome shotgun (WGS) entry which is preliminary data.</text>
</comment>
<dbReference type="InterPro" id="IPR016181">
    <property type="entry name" value="Acyl_CoA_acyltransferase"/>
</dbReference>
<dbReference type="Pfam" id="PF00583">
    <property type="entry name" value="Acetyltransf_1"/>
    <property type="match status" value="1"/>
</dbReference>
<dbReference type="PROSITE" id="PS51186">
    <property type="entry name" value="GNAT"/>
    <property type="match status" value="1"/>
</dbReference>